<feature type="region of interest" description="Disordered" evidence="9">
    <location>
        <begin position="1736"/>
        <end position="1780"/>
    </location>
</feature>
<dbReference type="GO" id="GO:0004386">
    <property type="term" value="F:helicase activity"/>
    <property type="evidence" value="ECO:0007669"/>
    <property type="project" value="UniProtKB-KW"/>
</dbReference>
<keyword evidence="4" id="KW-0378">Hydrolase</keyword>
<dbReference type="GO" id="GO:0035861">
    <property type="term" value="C:site of double-strand break"/>
    <property type="evidence" value="ECO:0007669"/>
    <property type="project" value="TreeGrafter"/>
</dbReference>
<keyword evidence="12" id="KW-1185">Reference proteome</keyword>
<feature type="compositionally biased region" description="Basic and acidic residues" evidence="9">
    <location>
        <begin position="680"/>
        <end position="727"/>
    </location>
</feature>
<dbReference type="GO" id="GO:0005524">
    <property type="term" value="F:ATP binding"/>
    <property type="evidence" value="ECO:0007669"/>
    <property type="project" value="UniProtKB-KW"/>
</dbReference>
<dbReference type="Pfam" id="PF10382">
    <property type="entry name" value="ZGRF1-like_N"/>
    <property type="match status" value="1"/>
</dbReference>
<evidence type="ECO:0000256" key="9">
    <source>
        <dbReference type="SAM" id="MobiDB-lite"/>
    </source>
</evidence>
<dbReference type="PANTHER" id="PTHR28535">
    <property type="entry name" value="ZINC FINGER GRF-TYPE CONTAINING 1"/>
    <property type="match status" value="1"/>
</dbReference>
<evidence type="ECO:0000256" key="7">
    <source>
        <dbReference type="ARBA" id="ARBA00022840"/>
    </source>
</evidence>
<dbReference type="CDD" id="cd18808">
    <property type="entry name" value="SF1_C_Upf1"/>
    <property type="match status" value="1"/>
</dbReference>
<evidence type="ECO:0000256" key="3">
    <source>
        <dbReference type="ARBA" id="ARBA00022771"/>
    </source>
</evidence>
<dbReference type="RefSeq" id="XP_038061015.1">
    <property type="nucleotide sequence ID" value="XM_038205087.1"/>
</dbReference>
<feature type="region of interest" description="Disordered" evidence="9">
    <location>
        <begin position="1532"/>
        <end position="1558"/>
    </location>
</feature>
<protein>
    <recommendedName>
        <fullName evidence="10">GRF-type domain-containing protein</fullName>
    </recommendedName>
</protein>
<evidence type="ECO:0000259" key="10">
    <source>
        <dbReference type="PROSITE" id="PS51999"/>
    </source>
</evidence>
<feature type="compositionally biased region" description="Low complexity" evidence="9">
    <location>
        <begin position="147"/>
        <end position="161"/>
    </location>
</feature>
<feature type="region of interest" description="Disordered" evidence="9">
    <location>
        <begin position="2885"/>
        <end position="2958"/>
    </location>
</feature>
<keyword evidence="3 8" id="KW-0863">Zinc-finger</keyword>
<dbReference type="Pfam" id="PF06839">
    <property type="entry name" value="Zn_ribbon_GRF"/>
    <property type="match status" value="1"/>
</dbReference>
<evidence type="ECO:0000313" key="11">
    <source>
        <dbReference type="EnsemblMetazoa" id="XP_038061015.1"/>
    </source>
</evidence>
<evidence type="ECO:0000313" key="12">
    <source>
        <dbReference type="Proteomes" id="UP000887568"/>
    </source>
</evidence>
<evidence type="ECO:0000256" key="8">
    <source>
        <dbReference type="PROSITE-ProRule" id="PRU01343"/>
    </source>
</evidence>
<dbReference type="OrthoDB" id="6513042at2759"/>
<dbReference type="InterPro" id="IPR041679">
    <property type="entry name" value="DNA2/NAM7-like_C"/>
</dbReference>
<feature type="region of interest" description="Disordered" evidence="9">
    <location>
        <begin position="96"/>
        <end position="163"/>
    </location>
</feature>
<feature type="compositionally biased region" description="Basic and acidic residues" evidence="9">
    <location>
        <begin position="1128"/>
        <end position="1146"/>
    </location>
</feature>
<dbReference type="InterPro" id="IPR052800">
    <property type="entry name" value="DNA_Repair_Helicase_ZGRF1"/>
</dbReference>
<reference evidence="11" key="1">
    <citation type="submission" date="2022-11" db="UniProtKB">
        <authorList>
            <consortium name="EnsemblMetazoa"/>
        </authorList>
    </citation>
    <scope>IDENTIFICATION</scope>
</reference>
<dbReference type="PANTHER" id="PTHR28535:SF1">
    <property type="entry name" value="PROTEIN ZGRF1"/>
    <property type="match status" value="1"/>
</dbReference>
<feature type="compositionally biased region" description="Basic and acidic residues" evidence="9">
    <location>
        <begin position="549"/>
        <end position="594"/>
    </location>
</feature>
<feature type="compositionally biased region" description="Polar residues" evidence="9">
    <location>
        <begin position="1533"/>
        <end position="1552"/>
    </location>
</feature>
<dbReference type="InterPro" id="IPR018838">
    <property type="entry name" value="ZGRF1-like_N"/>
</dbReference>
<dbReference type="Proteomes" id="UP000887568">
    <property type="component" value="Unplaced"/>
</dbReference>
<feature type="region of interest" description="Disordered" evidence="9">
    <location>
        <begin position="781"/>
        <end position="1111"/>
    </location>
</feature>
<dbReference type="GO" id="GO:0006302">
    <property type="term" value="P:double-strand break repair"/>
    <property type="evidence" value="ECO:0007669"/>
    <property type="project" value="TreeGrafter"/>
</dbReference>
<keyword evidence="5" id="KW-0347">Helicase</keyword>
<dbReference type="GeneID" id="119731816"/>
<dbReference type="InterPro" id="IPR041677">
    <property type="entry name" value="DNA2/NAM7_AAA_11"/>
</dbReference>
<keyword evidence="6" id="KW-0862">Zinc</keyword>
<feature type="compositionally biased region" description="Basic and acidic residues" evidence="9">
    <location>
        <begin position="981"/>
        <end position="1111"/>
    </location>
</feature>
<accession>A0A914AAW5</accession>
<dbReference type="Pfam" id="PF13086">
    <property type="entry name" value="AAA_11"/>
    <property type="match status" value="1"/>
</dbReference>
<dbReference type="PROSITE" id="PS51999">
    <property type="entry name" value="ZF_GRF"/>
    <property type="match status" value="1"/>
</dbReference>
<evidence type="ECO:0000256" key="2">
    <source>
        <dbReference type="ARBA" id="ARBA00022741"/>
    </source>
</evidence>
<keyword evidence="7" id="KW-0067">ATP-binding</keyword>
<feature type="compositionally biased region" description="Polar residues" evidence="9">
    <location>
        <begin position="621"/>
        <end position="630"/>
    </location>
</feature>
<keyword evidence="2" id="KW-0547">Nucleotide-binding</keyword>
<feature type="compositionally biased region" description="Basic and acidic residues" evidence="9">
    <location>
        <begin position="939"/>
        <end position="971"/>
    </location>
</feature>
<feature type="compositionally biased region" description="Basic and acidic residues" evidence="9">
    <location>
        <begin position="789"/>
        <end position="802"/>
    </location>
</feature>
<dbReference type="GO" id="GO:0005634">
    <property type="term" value="C:nucleus"/>
    <property type="evidence" value="ECO:0007669"/>
    <property type="project" value="TreeGrafter"/>
</dbReference>
<feature type="compositionally biased region" description="Low complexity" evidence="9">
    <location>
        <begin position="96"/>
        <end position="113"/>
    </location>
</feature>
<feature type="compositionally biased region" description="Low complexity" evidence="9">
    <location>
        <begin position="2132"/>
        <end position="2144"/>
    </location>
</feature>
<dbReference type="FunFam" id="3.40.50.300:FF:000326">
    <property type="entry name" value="P-loop containing nucleoside triphosphate hydrolase"/>
    <property type="match status" value="1"/>
</dbReference>
<organism evidence="11 12">
    <name type="scientific">Patiria miniata</name>
    <name type="common">Bat star</name>
    <name type="synonym">Asterina miniata</name>
    <dbReference type="NCBI Taxonomy" id="46514"/>
    <lineage>
        <taxon>Eukaryota</taxon>
        <taxon>Metazoa</taxon>
        <taxon>Echinodermata</taxon>
        <taxon>Eleutherozoa</taxon>
        <taxon>Asterozoa</taxon>
        <taxon>Asteroidea</taxon>
        <taxon>Valvatacea</taxon>
        <taxon>Valvatida</taxon>
        <taxon>Asterinidae</taxon>
        <taxon>Patiria</taxon>
    </lineage>
</organism>
<keyword evidence="1" id="KW-0479">Metal-binding</keyword>
<feature type="compositionally biased region" description="Basic and acidic residues" evidence="9">
    <location>
        <begin position="633"/>
        <end position="646"/>
    </location>
</feature>
<feature type="region of interest" description="Disordered" evidence="9">
    <location>
        <begin position="2026"/>
        <end position="2047"/>
    </location>
</feature>
<feature type="region of interest" description="Disordered" evidence="9">
    <location>
        <begin position="2128"/>
        <end position="2151"/>
    </location>
</feature>
<feature type="compositionally biased region" description="Polar residues" evidence="9">
    <location>
        <begin position="2894"/>
        <end position="2910"/>
    </location>
</feature>
<evidence type="ECO:0000256" key="1">
    <source>
        <dbReference type="ARBA" id="ARBA00022723"/>
    </source>
</evidence>
<dbReference type="Gene3D" id="3.40.50.300">
    <property type="entry name" value="P-loop containing nucleotide triphosphate hydrolases"/>
    <property type="match status" value="2"/>
</dbReference>
<dbReference type="EnsemblMetazoa" id="XM_038205087.1">
    <property type="protein sequence ID" value="XP_038061015.1"/>
    <property type="gene ID" value="LOC119731816"/>
</dbReference>
<dbReference type="GO" id="GO:0016787">
    <property type="term" value="F:hydrolase activity"/>
    <property type="evidence" value="ECO:0007669"/>
    <property type="project" value="UniProtKB-KW"/>
</dbReference>
<evidence type="ECO:0000256" key="6">
    <source>
        <dbReference type="ARBA" id="ARBA00022833"/>
    </source>
</evidence>
<evidence type="ECO:0000256" key="5">
    <source>
        <dbReference type="ARBA" id="ARBA00022806"/>
    </source>
</evidence>
<feature type="compositionally biased region" description="Polar residues" evidence="9">
    <location>
        <begin position="1760"/>
        <end position="1771"/>
    </location>
</feature>
<dbReference type="GO" id="GO:0008270">
    <property type="term" value="F:zinc ion binding"/>
    <property type="evidence" value="ECO:0007669"/>
    <property type="project" value="UniProtKB-KW"/>
</dbReference>
<dbReference type="InterPro" id="IPR047187">
    <property type="entry name" value="SF1_C_Upf1"/>
</dbReference>
<dbReference type="SUPFAM" id="SSF52540">
    <property type="entry name" value="P-loop containing nucleoside triphosphate hydrolases"/>
    <property type="match status" value="1"/>
</dbReference>
<dbReference type="InterPro" id="IPR010666">
    <property type="entry name" value="Znf_GRF"/>
</dbReference>
<dbReference type="InterPro" id="IPR027417">
    <property type="entry name" value="P-loop_NTPase"/>
</dbReference>
<feature type="region of interest" description="Disordered" evidence="9">
    <location>
        <begin position="507"/>
        <end position="756"/>
    </location>
</feature>
<feature type="compositionally biased region" description="Basic and acidic residues" evidence="9">
    <location>
        <begin position="607"/>
        <end position="620"/>
    </location>
</feature>
<feature type="compositionally biased region" description="Basic and acidic residues" evidence="9">
    <location>
        <begin position="518"/>
        <end position="537"/>
    </location>
</feature>
<name>A0A914AAW5_PATMI</name>
<feature type="domain" description="GRF-type" evidence="10">
    <location>
        <begin position="2151"/>
        <end position="2193"/>
    </location>
</feature>
<feature type="region of interest" description="Disordered" evidence="9">
    <location>
        <begin position="1128"/>
        <end position="1153"/>
    </location>
</feature>
<proteinExistence type="predicted"/>
<feature type="compositionally biased region" description="Basic and acidic residues" evidence="9">
    <location>
        <begin position="809"/>
        <end position="931"/>
    </location>
</feature>
<sequence length="2965" mass="332297">MHGRMESDTKRDFGVLYTHQKTKKSKTWQDGFLRLSAQGTRAILLDEKGSKLDALHVKPDQVSVGEELESDRYLITIEEEKATTLASACSSEVHQQQQQQQQQQQKQQQQQHQPAFGSQKRIPLKRKRTGFTVPRQASKKLATEDASLTSTSVSHTPSSVVDHTDPVTKPTLFSRPFATAGESKSFRTNFLNVYDGGMQASTSANVATCVSMDGKSPITWDPRYPSDLSGRTFQENQTPVTSGSDNSFAPPCFDVGTPQMDPTCTSDVCNVETTNNLHHSFWQDNQPTENGMGRHESDEVEQLKENIPNFSLTDEHSMQKSKTIPLKENVSEANNERNSAGRRSTSQILALLGNGKTKIKPPVKQPELESDIEVAPKTQPIPASDIQVAISPKVHFQASEPSFPALTFSEDEDVMTLLGQAKAESTAVSCIDPPRDAILPGTDDSKPSLIFNRQGKTETTQDESPAFSVKHAMYPESMENGVRCENSMEVQITKAAVGRDEIAQESDFSHITNGVEQKISEQDRDHGYPCRVTRMEETENLNLSEPTEDDRKQTHDNQEEEKFWEQGDTNEDRSNEDTCRCNHSNRKEDRHSDDESVNQADTFQAGTRREDRYCSDRKQDNSIQNRGNVDNDQEGKNQDSTSKEDSYCSNRKRSSFEDNRNFNENQGDTFPESRCGDGSCHSDRKQDSCHQDERKLSNGDKQNKNQNDKIQDGGNGDDRDHVNRNDRDIDEDISILENGNDAGQGNCNHGDEDKNDKIQGERTQEEVNHIDSVQGEWNLFPRTFENNSQDDREQESWSKDDIIQDDGNCDDRNQDERNCDDRNWDDAKCDDRNQDEGNCDDRNQDDGNCDDRNQDDGNCDDRNWDDAKCDDRNQDEGNCDDRNQGDRNRDDGNCDDRNQDDGNCDDRNQDDRNRDDGNCDDRNQDDGKCDDGNQGDGNCDDRSQDDGNCDDRNRDEGNCDDRNRDEGKCDDGNQDDGNCDDGNREVRNQGEGNRDERNQDDGICDDRNQDKGNYCDDRNQNERNCDDGNQDEGKLDDRHQDERNRDDRNQGEGNCDDRNRNEGNCDDRNQDDRNCDDRNQDDGNCDDRNQDEGNCDDRNQDEVNCHDRNHDDGKCDDRNHDDGNLDCRNQDEESLGDRNKKAENCGDRSLVNTKDGNLYEKQHETIPLGMSVPQQTTTDAKDICTLCGTELHSAQEMCEECAKEIEGGFESTLNSTSEISGNAEFECLDHQSLRNEILKIPLKEKSKVSQETPLTPLSTYEFSSPKETIKTEVKDLTGKVFAHENPLEYWLRSVEPFINTEEDISDSVVPQIGTLQPRNTKHEGLQKLDIVQEGSVAETGDSCPKPSSRSPIVGEQCVPEQAESSSEYHVLQQDNYRAVSEAAGKYAIISGIVLHSRTGSLEPSKMEFPSCIFQEQKFCSDPASRCVDNPSLKTRSDIPQYLPVKWKGVARRSKQETVSHKVEIDQHEFPMMGSLQVLNTTGNQMGIGTTLMQESQKDNSYANGLEDLAREKELTSLSPPLHNYHKFLPGTRPLTSNSRWTQDSSLQGTSSGVDVPRRCPDSKWRSAFKMSPDCEGDCSSMSPCSPISMHIHEDKVTRRVESQFPQSVGYDSLSDCQKVSPDIGTTGLSKMPRCYEETESIDGVYVQRNPSLQSRQLSPRCWPMFPGYSQHYAELEARCDEQPEVLTVGEGGPDCSSLDLRRLDRDWVMEIPERDPSSGVVPYTQETVEGRHPNIMQSFHPEESSGMPPHSQLKRRVSDDVSNTSEGSFPSTTDKETKKKKRDNYWYNPVSSGTVRRGTEAPTIFQAKARREVPASTPIQARHQVPYWMQEEDVSQDEYLRCKTSHRLQETSQWDRFQQNSPKSGSVLEREYTVTPPPRPMFHPSLTVAEDDIDSRIHPTPDTNSELGEYLSRESPGYHSWNSDHNFNRTCSPACDPYLSQFLKNASLEVNEDAPHILEDLSHPEVPGYTPTGYQMLETPASFRQQFHPTSDTISVPGAERNIGLPHMEATCMFGTTKLFPREDSASTFQSLPTPHTGRSGRGFQTPTMTVSGQTALSSGRSICGDLFFPSADEVQGVASLQRQVQIPASFSCVAHYKQVLTSALKEHLNIILFELSQRYHSAKDKADVQHLDSSLQQSGDQSGVSASPRCDHGNPAKMVCVKKEGANKGRFFYACSAQRANQCKFFMWADKFKGSATNSDTKSSGSSRPSLTDPTTATVYFRSHNIKLYYGCELQKRSNYSNLMPGAPAWIRKHKQKMLDNSKKKLYLKLSRKESSSSYGKEDIWVISKDLTFDPRSTFLARSVYHGPSSNNDVEIEPLYGYSTSNWTSSCTVHALLACNASSELTCLNNIQEYINARSVPILPFLLGNRCDEAQSVVRSRLSAFKPPAHQACSNYRSLGCSAQDIEQIATGMIERHHLNTDQAAALRRIALMFQQASNENANPEPVTLIHGVFGAGKSFLLAITVLFLLQLFELSDALYPGDASQQLPWKLLIASTTNVAVDRILLGLLQLGFEDFIRVGSIKKIAKPVLPYSVHASDKKDSQEIRDLYEMLKTDLTPTEKHHVRRSIERQRLGRNKDLLGSVRVVGVTCAACTFPCMSSLKFPVILLDECSQMTEPSSLLPIARFQCEKLVLVGDPKQLDPTIQGSEAAHRHGLEQTLFNRLILLGCEPILLRTQYRCHPTISAIANCLFYDQQLIDGVSSKDRPPLAPIPTLCFYSVSSGKECCASDGSYYNEQEASFVIFLIETLVLLGVEPADIGVITLYKAQTVKINVLLQASKLSTQNSLKAIQISTVDAFQGGEKGVIILSCVRTDYMGFADSDKRTNVALTRSKNHLLIVGNLRILSANSLWGKVIDQSKGAENGIQFSQAFIKYWTPRLEELANQEKNKDQTGSKATTPESSPNFSPTSEVEDSTAKVQLPSLHDRSPSYSPLSAVEESEGDTSLKANEQMPCFDIGDMQDLLE</sequence>
<dbReference type="Pfam" id="PF13087">
    <property type="entry name" value="AAA_12"/>
    <property type="match status" value="1"/>
</dbReference>
<evidence type="ECO:0000256" key="4">
    <source>
        <dbReference type="ARBA" id="ARBA00022801"/>
    </source>
</evidence>